<keyword evidence="8" id="KW-1185">Reference proteome</keyword>
<comment type="caution">
    <text evidence="4">Lacks conserved residue(s) required for the propagation of feature annotation.</text>
</comment>
<proteinExistence type="predicted"/>
<feature type="transmembrane region" description="Helical" evidence="5">
    <location>
        <begin position="82"/>
        <end position="103"/>
    </location>
</feature>
<dbReference type="CDD" id="cd00033">
    <property type="entry name" value="CCP"/>
    <property type="match status" value="4"/>
</dbReference>
<feature type="domain" description="Sushi" evidence="6">
    <location>
        <begin position="192"/>
        <end position="255"/>
    </location>
</feature>
<dbReference type="InterPro" id="IPR000436">
    <property type="entry name" value="Sushi_SCR_CCP_dom"/>
</dbReference>
<organism evidence="7 8">
    <name type="scientific">Phrynosoma platyrhinos</name>
    <name type="common">Desert horned lizard</name>
    <dbReference type="NCBI Taxonomy" id="52577"/>
    <lineage>
        <taxon>Eukaryota</taxon>
        <taxon>Metazoa</taxon>
        <taxon>Chordata</taxon>
        <taxon>Craniata</taxon>
        <taxon>Vertebrata</taxon>
        <taxon>Euteleostomi</taxon>
        <taxon>Lepidosauria</taxon>
        <taxon>Squamata</taxon>
        <taxon>Bifurcata</taxon>
        <taxon>Unidentata</taxon>
        <taxon>Episquamata</taxon>
        <taxon>Toxicofera</taxon>
        <taxon>Iguania</taxon>
        <taxon>Phrynosomatidae</taxon>
        <taxon>Phrynosomatinae</taxon>
        <taxon>Phrynosoma</taxon>
    </lineage>
</organism>
<evidence type="ECO:0000256" key="3">
    <source>
        <dbReference type="ARBA" id="ARBA00023157"/>
    </source>
</evidence>
<dbReference type="InterPro" id="IPR051277">
    <property type="entry name" value="SEZ6_CSMD_C4BPB_Regulators"/>
</dbReference>
<feature type="domain" description="Sushi" evidence="6">
    <location>
        <begin position="1"/>
        <end position="63"/>
    </location>
</feature>
<feature type="non-terminal residue" evidence="7">
    <location>
        <position position="1"/>
    </location>
</feature>
<keyword evidence="5" id="KW-0472">Membrane</keyword>
<dbReference type="PROSITE" id="PS50923">
    <property type="entry name" value="SUSHI"/>
    <property type="match status" value="3"/>
</dbReference>
<evidence type="ECO:0000256" key="4">
    <source>
        <dbReference type="PROSITE-ProRule" id="PRU00302"/>
    </source>
</evidence>
<dbReference type="Pfam" id="PF00084">
    <property type="entry name" value="Sushi"/>
    <property type="match status" value="4"/>
</dbReference>
<dbReference type="PANTHER" id="PTHR45656">
    <property type="entry name" value="PROTEIN CBR-CLEC-78"/>
    <property type="match status" value="1"/>
</dbReference>
<keyword evidence="3" id="KW-1015">Disulfide bond</keyword>
<evidence type="ECO:0000256" key="2">
    <source>
        <dbReference type="ARBA" id="ARBA00022737"/>
    </source>
</evidence>
<protein>
    <recommendedName>
        <fullName evidence="6">Sushi domain-containing protein</fullName>
    </recommendedName>
</protein>
<dbReference type="SUPFAM" id="SSF57535">
    <property type="entry name" value="Complement control module/SCR domain"/>
    <property type="match status" value="4"/>
</dbReference>
<dbReference type="PANTHER" id="PTHR45656:SF4">
    <property type="entry name" value="PROTEIN CBR-CLEC-78"/>
    <property type="match status" value="1"/>
</dbReference>
<accession>A0ABQ7SNN3</accession>
<reference evidence="7 8" key="1">
    <citation type="journal article" date="2022" name="Gigascience">
        <title>A chromosome-level genome assembly and annotation of the desert horned lizard, Phrynosoma platyrhinos, provides insight into chromosomal rearrangements among reptiles.</title>
        <authorList>
            <person name="Koochekian N."/>
            <person name="Ascanio A."/>
            <person name="Farleigh K."/>
            <person name="Card D.C."/>
            <person name="Schield D.R."/>
            <person name="Castoe T.A."/>
            <person name="Jezkova T."/>
        </authorList>
    </citation>
    <scope>NUCLEOTIDE SEQUENCE [LARGE SCALE GENOMIC DNA]</scope>
    <source>
        <strain evidence="7">NK-2021</strain>
    </source>
</reference>
<evidence type="ECO:0000313" key="7">
    <source>
        <dbReference type="EMBL" id="KAH0618908.1"/>
    </source>
</evidence>
<feature type="domain" description="Sushi" evidence="6">
    <location>
        <begin position="256"/>
        <end position="317"/>
    </location>
</feature>
<evidence type="ECO:0000256" key="5">
    <source>
        <dbReference type="SAM" id="Phobius"/>
    </source>
</evidence>
<keyword evidence="5" id="KW-0812">Transmembrane</keyword>
<evidence type="ECO:0000259" key="6">
    <source>
        <dbReference type="PROSITE" id="PS50923"/>
    </source>
</evidence>
<dbReference type="SMART" id="SM00032">
    <property type="entry name" value="CCP"/>
    <property type="match status" value="4"/>
</dbReference>
<dbReference type="Gene3D" id="2.10.70.10">
    <property type="entry name" value="Complement Module, domain 1"/>
    <property type="match status" value="4"/>
</dbReference>
<name>A0ABQ7SNN3_PHRPL</name>
<comment type="caution">
    <text evidence="7">The sequence shown here is derived from an EMBL/GenBank/DDBJ whole genome shotgun (WGS) entry which is preliminary data.</text>
</comment>
<keyword evidence="4" id="KW-0768">Sushi</keyword>
<dbReference type="EMBL" id="JAIPUX010005289">
    <property type="protein sequence ID" value="KAH0618908.1"/>
    <property type="molecule type" value="Genomic_DNA"/>
</dbReference>
<keyword evidence="5" id="KW-1133">Transmembrane helix</keyword>
<gene>
    <name evidence="7" type="ORF">JD844_018442</name>
</gene>
<keyword evidence="1" id="KW-0732">Signal</keyword>
<sequence length="338" mass="37274">NCTTPPRQPYAALRNGELKDSYLVGTVLLYNCIPGYQFIPRSNPSITCLNSSEWSTTPTFCEGSTQRPGGTDPKDDSGNNTVGIVVGAVVGVLALAAVIFVLIKWRPGRKKGKSDSHPSSSDFYRPVPGDCGSLPKLSNAVPYKKVDRERFRRMESVSYECLSGFYNVHGKIDVVICLPDSTWSPIEEFCERVCPSPPRFTFARAKAEDINSYHTAKTRLTYVCRPGYNTIPGINSVTTCLENYTWSALPVFCEGKSCGDPGKPENGEAVILTDHLYLAKVHFICEEGYRLIGLSSIQCVLKGDGVQWQSKPPECQRQTEPTIRPMSKKITISPKTGK</sequence>
<dbReference type="Proteomes" id="UP000826234">
    <property type="component" value="Unassembled WGS sequence"/>
</dbReference>
<keyword evidence="2" id="KW-0677">Repeat</keyword>
<evidence type="ECO:0000256" key="1">
    <source>
        <dbReference type="ARBA" id="ARBA00022729"/>
    </source>
</evidence>
<evidence type="ECO:0000313" key="8">
    <source>
        <dbReference type="Proteomes" id="UP000826234"/>
    </source>
</evidence>
<dbReference type="InterPro" id="IPR035976">
    <property type="entry name" value="Sushi/SCR/CCP_sf"/>
</dbReference>